<sequence>MASPPETNVLKVPEDFFRVAVSEPRPRTVDCSLSHFPPVTVESAVTRTLLVRGSTAQEVPGMVAFAFSVRAAAWSSAVLLSTWRTTAPAFFAWTTTLSSPLTTLTTSCCLALS</sequence>
<protein>
    <submittedName>
        <fullName evidence="1">Uncharacterized protein</fullName>
    </submittedName>
</protein>
<accession>A0A919EYK7</accession>
<evidence type="ECO:0000313" key="2">
    <source>
        <dbReference type="Proteomes" id="UP000619355"/>
    </source>
</evidence>
<gene>
    <name evidence="1" type="ORF">GCM10018980_48930</name>
</gene>
<evidence type="ECO:0000313" key="1">
    <source>
        <dbReference type="EMBL" id="GHG60466.1"/>
    </source>
</evidence>
<dbReference type="EMBL" id="BNBF01000016">
    <property type="protein sequence ID" value="GHG60466.1"/>
    <property type="molecule type" value="Genomic_DNA"/>
</dbReference>
<organism evidence="1 2">
    <name type="scientific">Streptomyces capoamus</name>
    <dbReference type="NCBI Taxonomy" id="68183"/>
    <lineage>
        <taxon>Bacteria</taxon>
        <taxon>Bacillati</taxon>
        <taxon>Actinomycetota</taxon>
        <taxon>Actinomycetes</taxon>
        <taxon>Kitasatosporales</taxon>
        <taxon>Streptomycetaceae</taxon>
        <taxon>Streptomyces</taxon>
    </lineage>
</organism>
<comment type="caution">
    <text evidence="1">The sequence shown here is derived from an EMBL/GenBank/DDBJ whole genome shotgun (WGS) entry which is preliminary data.</text>
</comment>
<reference evidence="2" key="1">
    <citation type="journal article" date="2019" name="Int. J. Syst. Evol. Microbiol.">
        <title>The Global Catalogue of Microorganisms (GCM) 10K type strain sequencing project: providing services to taxonomists for standard genome sequencing and annotation.</title>
        <authorList>
            <consortium name="The Broad Institute Genomics Platform"/>
            <consortium name="The Broad Institute Genome Sequencing Center for Infectious Disease"/>
            <person name="Wu L."/>
            <person name="Ma J."/>
        </authorList>
    </citation>
    <scope>NUCLEOTIDE SEQUENCE [LARGE SCALE GENOMIC DNA]</scope>
    <source>
        <strain evidence="2">JCM 4253</strain>
    </source>
</reference>
<keyword evidence="2" id="KW-1185">Reference proteome</keyword>
<dbReference type="Proteomes" id="UP000619355">
    <property type="component" value="Unassembled WGS sequence"/>
</dbReference>
<proteinExistence type="predicted"/>
<name>A0A919EYK7_9ACTN</name>
<dbReference type="AlphaFoldDB" id="A0A919EYK7"/>